<dbReference type="Proteomes" id="UP000765509">
    <property type="component" value="Unassembled WGS sequence"/>
</dbReference>
<sequence>MAHLWWHATVRLTRIPRHHTQILTPVQDPNASHAKPCTINPYAGAAFQKYQKIPYACPGSQCFTCKIRTLVQVPHISKDSPPWGSLPKAWTIPYVGAGFQHFTRKSLRLGRFPKIQTISYAREGF</sequence>
<protein>
    <submittedName>
        <fullName evidence="1">Uncharacterized protein</fullName>
    </submittedName>
</protein>
<dbReference type="EMBL" id="AVOT02036878">
    <property type="protein sequence ID" value="MBW0531493.1"/>
    <property type="molecule type" value="Genomic_DNA"/>
</dbReference>
<evidence type="ECO:0000313" key="2">
    <source>
        <dbReference type="Proteomes" id="UP000765509"/>
    </source>
</evidence>
<comment type="caution">
    <text evidence="1">The sequence shown here is derived from an EMBL/GenBank/DDBJ whole genome shotgun (WGS) entry which is preliminary data.</text>
</comment>
<keyword evidence="2" id="KW-1185">Reference proteome</keyword>
<dbReference type="AlphaFoldDB" id="A0A9Q3F572"/>
<name>A0A9Q3F572_9BASI</name>
<organism evidence="1 2">
    <name type="scientific">Austropuccinia psidii MF-1</name>
    <dbReference type="NCBI Taxonomy" id="1389203"/>
    <lineage>
        <taxon>Eukaryota</taxon>
        <taxon>Fungi</taxon>
        <taxon>Dikarya</taxon>
        <taxon>Basidiomycota</taxon>
        <taxon>Pucciniomycotina</taxon>
        <taxon>Pucciniomycetes</taxon>
        <taxon>Pucciniales</taxon>
        <taxon>Sphaerophragmiaceae</taxon>
        <taxon>Austropuccinia</taxon>
    </lineage>
</organism>
<reference evidence="1" key="1">
    <citation type="submission" date="2021-03" db="EMBL/GenBank/DDBJ databases">
        <title>Draft genome sequence of rust myrtle Austropuccinia psidii MF-1, a brazilian biotype.</title>
        <authorList>
            <person name="Quecine M.C."/>
            <person name="Pachon D.M.R."/>
            <person name="Bonatelli M.L."/>
            <person name="Correr F.H."/>
            <person name="Franceschini L.M."/>
            <person name="Leite T.F."/>
            <person name="Margarido G.R.A."/>
            <person name="Almeida C.A."/>
            <person name="Ferrarezi J.A."/>
            <person name="Labate C.A."/>
        </authorList>
    </citation>
    <scope>NUCLEOTIDE SEQUENCE</scope>
    <source>
        <strain evidence="1">MF-1</strain>
    </source>
</reference>
<evidence type="ECO:0000313" key="1">
    <source>
        <dbReference type="EMBL" id="MBW0531493.1"/>
    </source>
</evidence>
<gene>
    <name evidence="1" type="ORF">O181_071208</name>
</gene>
<accession>A0A9Q3F572</accession>
<proteinExistence type="predicted"/>